<feature type="transmembrane region" description="Helical" evidence="1">
    <location>
        <begin position="17"/>
        <end position="36"/>
    </location>
</feature>
<dbReference type="Proteomes" id="UP000321892">
    <property type="component" value="Chromosome"/>
</dbReference>
<keyword evidence="3" id="KW-1185">Reference proteome</keyword>
<reference evidence="2 3" key="1">
    <citation type="submission" date="2019-07" db="EMBL/GenBank/DDBJ databases">
        <title>Complete Genome Sequence of Leptotrichia hofstadii Strain JCM16775.</title>
        <authorList>
            <person name="Watanabe S."/>
            <person name="Cui L."/>
        </authorList>
    </citation>
    <scope>NUCLEOTIDE SEQUENCE [LARGE SCALE GENOMIC DNA]</scope>
    <source>
        <strain evidence="2 3">JCM16775</strain>
    </source>
</reference>
<dbReference type="AlphaFoldDB" id="A0A510JLP6"/>
<evidence type="ECO:0000256" key="1">
    <source>
        <dbReference type="SAM" id="Phobius"/>
    </source>
</evidence>
<dbReference type="RefSeq" id="WP_154669762.1">
    <property type="nucleotide sequence ID" value="NZ_AP019823.1"/>
</dbReference>
<evidence type="ECO:0000313" key="3">
    <source>
        <dbReference type="Proteomes" id="UP000321892"/>
    </source>
</evidence>
<evidence type="ECO:0000313" key="2">
    <source>
        <dbReference type="EMBL" id="BBM39311.1"/>
    </source>
</evidence>
<keyword evidence="1" id="KW-0812">Transmembrane</keyword>
<keyword evidence="1" id="KW-0472">Membrane</keyword>
<gene>
    <name evidence="2" type="ORF">JCM16775_2022</name>
</gene>
<proteinExistence type="predicted"/>
<sequence length="55" mass="6659">MKSEDIFNIGWAKRYLVIYWLFLTIFAVMFIIAIFIERRKIKKMKDGNRKAGNLF</sequence>
<keyword evidence="1" id="KW-1133">Transmembrane helix</keyword>
<dbReference type="KEGG" id="lhf:JCM16775_2022"/>
<organism evidence="2 3">
    <name type="scientific">Leptotrichia hofstadii</name>
    <dbReference type="NCBI Taxonomy" id="157688"/>
    <lineage>
        <taxon>Bacteria</taxon>
        <taxon>Fusobacteriati</taxon>
        <taxon>Fusobacteriota</taxon>
        <taxon>Fusobacteriia</taxon>
        <taxon>Fusobacteriales</taxon>
        <taxon>Leptotrichiaceae</taxon>
        <taxon>Leptotrichia</taxon>
    </lineage>
</organism>
<protein>
    <submittedName>
        <fullName evidence="2">Uncharacterized protein</fullName>
    </submittedName>
</protein>
<name>A0A510JLP6_9FUSO</name>
<dbReference type="EMBL" id="AP019823">
    <property type="protein sequence ID" value="BBM39311.1"/>
    <property type="molecule type" value="Genomic_DNA"/>
</dbReference>
<accession>A0A510JLP6</accession>